<sequence length="148" mass="16931">MKKNLLLLIAFLIGLAYTVQAQGQKLQNGKVFHLHPKGEQEWNYAQAYRSGNLLYLSGTVGKGDMDKAMERVYQTIELTLKQYGLDLTHVVKENLYATDIEAAKKSQPIRRKYYGTHTPAATWVQISRLFEEDTVLEVEVIAEIRKTE</sequence>
<accession>A0A1N6TP11</accession>
<dbReference type="RefSeq" id="WP_076420776.1">
    <property type="nucleotide sequence ID" value="NZ_FTNM01000001.1"/>
</dbReference>
<dbReference type="GO" id="GO:0019239">
    <property type="term" value="F:deaminase activity"/>
    <property type="evidence" value="ECO:0007669"/>
    <property type="project" value="TreeGrafter"/>
</dbReference>
<keyword evidence="4" id="KW-1185">Reference proteome</keyword>
<dbReference type="PANTHER" id="PTHR11803">
    <property type="entry name" value="2-IMINOBUTANOATE/2-IMINOPROPANOATE DEAMINASE RIDA"/>
    <property type="match status" value="1"/>
</dbReference>
<evidence type="ECO:0000313" key="3">
    <source>
        <dbReference type="EMBL" id="SIQ55075.1"/>
    </source>
</evidence>
<dbReference type="PANTHER" id="PTHR11803:SF58">
    <property type="entry name" value="PROTEIN HMF1-RELATED"/>
    <property type="match status" value="1"/>
</dbReference>
<dbReference type="Pfam" id="PF01042">
    <property type="entry name" value="Ribonuc_L-PSP"/>
    <property type="match status" value="1"/>
</dbReference>
<feature type="chain" id="PRO_5012230137" evidence="2">
    <location>
        <begin position="22"/>
        <end position="148"/>
    </location>
</feature>
<evidence type="ECO:0000256" key="1">
    <source>
        <dbReference type="ARBA" id="ARBA00010552"/>
    </source>
</evidence>
<dbReference type="InterPro" id="IPR035959">
    <property type="entry name" value="RutC-like_sf"/>
</dbReference>
<organism evidence="3 4">
    <name type="scientific">Pontibacter lucknowensis</name>
    <dbReference type="NCBI Taxonomy" id="1077936"/>
    <lineage>
        <taxon>Bacteria</taxon>
        <taxon>Pseudomonadati</taxon>
        <taxon>Bacteroidota</taxon>
        <taxon>Cytophagia</taxon>
        <taxon>Cytophagales</taxon>
        <taxon>Hymenobacteraceae</taxon>
        <taxon>Pontibacter</taxon>
    </lineage>
</organism>
<dbReference type="EMBL" id="FTNM01000001">
    <property type="protein sequence ID" value="SIQ55075.1"/>
    <property type="molecule type" value="Genomic_DNA"/>
</dbReference>
<keyword evidence="2" id="KW-0732">Signal</keyword>
<protein>
    <submittedName>
        <fullName evidence="3">Enamine deaminase RidA, house cleaning of reactive enamine intermediates, YjgF/YER057c/UK114 family</fullName>
    </submittedName>
</protein>
<dbReference type="AlphaFoldDB" id="A0A1N6TP11"/>
<comment type="similarity">
    <text evidence="1">Belongs to the RutC family.</text>
</comment>
<evidence type="ECO:0000256" key="2">
    <source>
        <dbReference type="SAM" id="SignalP"/>
    </source>
</evidence>
<reference evidence="4" key="1">
    <citation type="submission" date="2017-01" db="EMBL/GenBank/DDBJ databases">
        <authorList>
            <person name="Varghese N."/>
            <person name="Submissions S."/>
        </authorList>
    </citation>
    <scope>NUCLEOTIDE SEQUENCE [LARGE SCALE GENOMIC DNA]</scope>
    <source>
        <strain evidence="4">DM9</strain>
    </source>
</reference>
<gene>
    <name evidence="3" type="ORF">SAMN05421545_0430</name>
</gene>
<dbReference type="Proteomes" id="UP000185924">
    <property type="component" value="Unassembled WGS sequence"/>
</dbReference>
<dbReference type="GO" id="GO:0005829">
    <property type="term" value="C:cytosol"/>
    <property type="evidence" value="ECO:0007669"/>
    <property type="project" value="TreeGrafter"/>
</dbReference>
<proteinExistence type="inferred from homology"/>
<dbReference type="STRING" id="1077936.SAMN05421545_0430"/>
<dbReference type="CDD" id="cd00448">
    <property type="entry name" value="YjgF_YER057c_UK114_family"/>
    <property type="match status" value="1"/>
</dbReference>
<feature type="signal peptide" evidence="2">
    <location>
        <begin position="1"/>
        <end position="21"/>
    </location>
</feature>
<name>A0A1N6TP11_9BACT</name>
<dbReference type="Gene3D" id="3.30.1330.40">
    <property type="entry name" value="RutC-like"/>
    <property type="match status" value="1"/>
</dbReference>
<dbReference type="SUPFAM" id="SSF55298">
    <property type="entry name" value="YjgF-like"/>
    <property type="match status" value="1"/>
</dbReference>
<dbReference type="InterPro" id="IPR006175">
    <property type="entry name" value="YjgF/YER057c/UK114"/>
</dbReference>
<dbReference type="OrthoDB" id="9799840at2"/>
<evidence type="ECO:0000313" key="4">
    <source>
        <dbReference type="Proteomes" id="UP000185924"/>
    </source>
</evidence>